<keyword evidence="5" id="KW-1185">Reference proteome</keyword>
<dbReference type="Gene3D" id="2.170.16.10">
    <property type="entry name" value="Hedgehog/Intein (Hint) domain"/>
    <property type="match status" value="1"/>
</dbReference>
<feature type="compositionally biased region" description="Polar residues" evidence="2">
    <location>
        <begin position="658"/>
        <end position="680"/>
    </location>
</feature>
<dbReference type="EMBL" id="AP022870">
    <property type="protein sequence ID" value="BCB79618.1"/>
    <property type="molecule type" value="Genomic_DNA"/>
</dbReference>
<evidence type="ECO:0000259" key="3">
    <source>
        <dbReference type="Pfam" id="PF25023"/>
    </source>
</evidence>
<evidence type="ECO:0000313" key="5">
    <source>
        <dbReference type="Proteomes" id="UP000502508"/>
    </source>
</evidence>
<dbReference type="InterPro" id="IPR050708">
    <property type="entry name" value="T6SS_VgrG/RHS"/>
</dbReference>
<feature type="domain" description="Teneurin-like YD-shell" evidence="3">
    <location>
        <begin position="215"/>
        <end position="415"/>
    </location>
</feature>
<dbReference type="KEGG" id="pfla:Pflav_060280"/>
<dbReference type="NCBIfam" id="TIGR01643">
    <property type="entry name" value="YD_repeat_2x"/>
    <property type="match status" value="1"/>
</dbReference>
<dbReference type="InterPro" id="IPR056823">
    <property type="entry name" value="TEN-like_YD-shell"/>
</dbReference>
<feature type="region of interest" description="Disordered" evidence="2">
    <location>
        <begin position="651"/>
        <end position="707"/>
    </location>
</feature>
<dbReference type="Proteomes" id="UP000502508">
    <property type="component" value="Chromosome"/>
</dbReference>
<name>A0A6F8Y0W6_9ACTN</name>
<dbReference type="PANTHER" id="PTHR32305:SF17">
    <property type="entry name" value="TRNA NUCLEASE WAPA"/>
    <property type="match status" value="1"/>
</dbReference>
<gene>
    <name evidence="4" type="ORF">Pflav_060280</name>
</gene>
<dbReference type="InterPro" id="IPR006530">
    <property type="entry name" value="YD"/>
</dbReference>
<reference evidence="4 5" key="1">
    <citation type="submission" date="2020-03" db="EMBL/GenBank/DDBJ databases">
        <title>Whole genome shotgun sequence of Phytohabitans flavus NBRC 107702.</title>
        <authorList>
            <person name="Komaki H."/>
            <person name="Tamura T."/>
        </authorList>
    </citation>
    <scope>NUCLEOTIDE SEQUENCE [LARGE SCALE GENOMIC DNA]</scope>
    <source>
        <strain evidence="4 5">NBRC 107702</strain>
    </source>
</reference>
<dbReference type="InterPro" id="IPR036844">
    <property type="entry name" value="Hint_dom_sf"/>
</dbReference>
<dbReference type="InterPro" id="IPR022385">
    <property type="entry name" value="Rhs_assc_core"/>
</dbReference>
<feature type="compositionally biased region" description="Low complexity" evidence="2">
    <location>
        <begin position="202"/>
        <end position="219"/>
    </location>
</feature>
<dbReference type="Gene3D" id="2.180.10.10">
    <property type="entry name" value="RHS repeat-associated core"/>
    <property type="match status" value="1"/>
</dbReference>
<evidence type="ECO:0000313" key="4">
    <source>
        <dbReference type="EMBL" id="BCB79618.1"/>
    </source>
</evidence>
<proteinExistence type="predicted"/>
<dbReference type="SUPFAM" id="SSF51294">
    <property type="entry name" value="Hedgehog/intein (Hint) domain"/>
    <property type="match status" value="1"/>
</dbReference>
<keyword evidence="1" id="KW-0677">Repeat</keyword>
<dbReference type="Pfam" id="PF25023">
    <property type="entry name" value="TEN_YD-shell"/>
    <property type="match status" value="1"/>
</dbReference>
<evidence type="ECO:0000256" key="1">
    <source>
        <dbReference type="ARBA" id="ARBA00022737"/>
    </source>
</evidence>
<feature type="compositionally biased region" description="Polar residues" evidence="2">
    <location>
        <begin position="693"/>
        <end position="707"/>
    </location>
</feature>
<feature type="compositionally biased region" description="Polar residues" evidence="2">
    <location>
        <begin position="223"/>
        <end position="236"/>
    </location>
</feature>
<organism evidence="4 5">
    <name type="scientific">Phytohabitans flavus</name>
    <dbReference type="NCBI Taxonomy" id="1076124"/>
    <lineage>
        <taxon>Bacteria</taxon>
        <taxon>Bacillati</taxon>
        <taxon>Actinomycetota</taxon>
        <taxon>Actinomycetes</taxon>
        <taxon>Micromonosporales</taxon>
        <taxon>Micromonosporaceae</taxon>
    </lineage>
</organism>
<dbReference type="CDD" id="cd20745">
    <property type="entry name" value="FIX_RhsA_AHH_HNH-like"/>
    <property type="match status" value="1"/>
</dbReference>
<dbReference type="AlphaFoldDB" id="A0A6F8Y0W6"/>
<accession>A0A6F8Y0W6</accession>
<dbReference type="NCBIfam" id="TIGR03696">
    <property type="entry name" value="Rhs_assc_core"/>
    <property type="match status" value="1"/>
</dbReference>
<evidence type="ECO:0000256" key="2">
    <source>
        <dbReference type="SAM" id="MobiDB-lite"/>
    </source>
</evidence>
<dbReference type="PANTHER" id="PTHR32305">
    <property type="match status" value="1"/>
</dbReference>
<reference evidence="4 5" key="2">
    <citation type="submission" date="2020-03" db="EMBL/GenBank/DDBJ databases">
        <authorList>
            <person name="Ichikawa N."/>
            <person name="Kimura A."/>
            <person name="Kitahashi Y."/>
            <person name="Uohara A."/>
        </authorList>
    </citation>
    <scope>NUCLEOTIDE SEQUENCE [LARGE SCALE GENOMIC DNA]</scope>
    <source>
        <strain evidence="4 5">NBRC 107702</strain>
    </source>
</reference>
<sequence>MHDQNFHKGGLPAETLNHDYTTVFDLPSILGGNLGQYSEGVTYDAWGRVEQQTIGGAQPNRAFVTNTYDDHTGRLTDQLVTRIGTDEVDKQHYDYDKVGNPLRQVSTRLGSASTSETQCFRYDNLQRLTKAWTATDNCATEPTPTSRAMVGSNLGSTSAYWTGWEFDPAGYRTKQTRYSTTGGTDTTTNYTYNGNGAGQPHTLTSTSTTGATPGSTSYGYDSAGNTTSRNAGNGNQTLTWNDAGQLTAINGSTAGNSTFLYDTDGNLLLQKDPGTTTLYLPGQQLTLNTTTQAITGVRYYNLPGGGQAIRTGTGTNYKFAITDRQGTPTLYLNNTAQTPTWRQYTPYGDTRGVISAWPDNRGFLNKTINTATGLTHVGAREYDPAIGRFISVDPIMDRADPQQWNGYTYSENNPITFSDPTGMKSCSDDRCGPGADYVDHNGDYVKVKGDNDGCGGKCLNPPPTQQTYCGRGGCTTTTTGPRKLCGRSGCYIANDQTPPRSTPVTRPASDGATATHGALAICGLLPFIGEPCDAIDGAIYLAEGDLGGAGLSAISTIPGIGWATGGIKAARATERAAELAKVCKRANSFAPGTHVLMADGSTKPIEDVEVGEEVVATDPITGRTEAKAVTAVHLNLDHDLTDLTISLPGAVPRYYTPPRSTRSGASLATAGSTPASSCPANTPEPRTDRRPLSQPSGTSSLPGTCTT</sequence>
<feature type="region of interest" description="Disordered" evidence="2">
    <location>
        <begin position="189"/>
        <end position="236"/>
    </location>
</feature>
<protein>
    <recommendedName>
        <fullName evidence="3">Teneurin-like YD-shell domain-containing protein</fullName>
    </recommendedName>
</protein>